<dbReference type="AlphaFoldDB" id="A0A261S585"/>
<feature type="domain" description="UspA" evidence="2">
    <location>
        <begin position="3"/>
        <end position="137"/>
    </location>
</feature>
<gene>
    <name evidence="3" type="ORF">CAL29_27870</name>
</gene>
<protein>
    <recommendedName>
        <fullName evidence="2">UspA domain-containing protein</fullName>
    </recommendedName>
</protein>
<dbReference type="InterPro" id="IPR006016">
    <property type="entry name" value="UspA"/>
</dbReference>
<comment type="similarity">
    <text evidence="1">Belongs to the universal stress protein A family.</text>
</comment>
<dbReference type="EMBL" id="NEVM01000005">
    <property type="protein sequence ID" value="OZI32529.1"/>
    <property type="molecule type" value="Genomic_DNA"/>
</dbReference>
<feature type="domain" description="UspA" evidence="2">
    <location>
        <begin position="144"/>
        <end position="282"/>
    </location>
</feature>
<proteinExistence type="inferred from homology"/>
<sequence length="287" mass="30824">MGPILLATDLSGRCDRALDRAVLLARQFDAPLLAVHVLSPPYSLPMGAPAPVDLESLKEQAEARLLRDLENMVDGVRLAVRVYTGEPAARLRQVADEEKCALIVTGVARDETLGRMLLGTTVERLAREASQPVLVVKRRARTPYRDAVVATDFSPGSRWALRAALALLPSGALTLFHAFELPRGPLRDTAPASETAKGFQRMAEENAIDFVNATPELHGKPLPRIQVAAGRPERVVVDYARQTQASLLVAGTHGTGGLAGVLLGSVADALLERAPCDVMVVRQPRQG</sequence>
<reference evidence="4" key="1">
    <citation type="submission" date="2017-05" db="EMBL/GenBank/DDBJ databases">
        <title>Complete and WGS of Bordetella genogroups.</title>
        <authorList>
            <person name="Spilker T."/>
            <person name="Lipuma J."/>
        </authorList>
    </citation>
    <scope>NUCLEOTIDE SEQUENCE [LARGE SCALE GENOMIC DNA]</scope>
    <source>
        <strain evidence="4">AU16122</strain>
    </source>
</reference>
<dbReference type="Gene3D" id="3.40.50.620">
    <property type="entry name" value="HUPs"/>
    <property type="match status" value="2"/>
</dbReference>
<comment type="caution">
    <text evidence="3">The sequence shown here is derived from an EMBL/GenBank/DDBJ whole genome shotgun (WGS) entry which is preliminary data.</text>
</comment>
<dbReference type="OrthoDB" id="9792500at2"/>
<dbReference type="SUPFAM" id="SSF52402">
    <property type="entry name" value="Adenine nucleotide alpha hydrolases-like"/>
    <property type="match status" value="2"/>
</dbReference>
<name>A0A261S585_9BORD</name>
<evidence type="ECO:0000313" key="4">
    <source>
        <dbReference type="Proteomes" id="UP000216020"/>
    </source>
</evidence>
<organism evidence="3 4">
    <name type="scientific">Bordetella genomosp. 10</name>
    <dbReference type="NCBI Taxonomy" id="1416804"/>
    <lineage>
        <taxon>Bacteria</taxon>
        <taxon>Pseudomonadati</taxon>
        <taxon>Pseudomonadota</taxon>
        <taxon>Betaproteobacteria</taxon>
        <taxon>Burkholderiales</taxon>
        <taxon>Alcaligenaceae</taxon>
        <taxon>Bordetella</taxon>
    </lineage>
</organism>
<dbReference type="Pfam" id="PF00582">
    <property type="entry name" value="Usp"/>
    <property type="match status" value="2"/>
</dbReference>
<evidence type="ECO:0000259" key="2">
    <source>
        <dbReference type="Pfam" id="PF00582"/>
    </source>
</evidence>
<accession>A0A261S585</accession>
<keyword evidence="4" id="KW-1185">Reference proteome</keyword>
<dbReference type="Proteomes" id="UP000216020">
    <property type="component" value="Unassembled WGS sequence"/>
</dbReference>
<dbReference type="PRINTS" id="PR01438">
    <property type="entry name" value="UNVRSLSTRESS"/>
</dbReference>
<evidence type="ECO:0000313" key="3">
    <source>
        <dbReference type="EMBL" id="OZI32529.1"/>
    </source>
</evidence>
<dbReference type="PANTHER" id="PTHR46268">
    <property type="entry name" value="STRESS RESPONSE PROTEIN NHAX"/>
    <property type="match status" value="1"/>
</dbReference>
<dbReference type="CDD" id="cd00293">
    <property type="entry name" value="USP-like"/>
    <property type="match status" value="2"/>
</dbReference>
<dbReference type="PANTHER" id="PTHR46268:SF6">
    <property type="entry name" value="UNIVERSAL STRESS PROTEIN UP12"/>
    <property type="match status" value="1"/>
</dbReference>
<dbReference type="InterPro" id="IPR006015">
    <property type="entry name" value="Universal_stress_UspA"/>
</dbReference>
<evidence type="ECO:0000256" key="1">
    <source>
        <dbReference type="ARBA" id="ARBA00008791"/>
    </source>
</evidence>
<dbReference type="InterPro" id="IPR014729">
    <property type="entry name" value="Rossmann-like_a/b/a_fold"/>
</dbReference>